<dbReference type="InterPro" id="IPR036893">
    <property type="entry name" value="SBP_sf"/>
</dbReference>
<dbReference type="GO" id="GO:0008270">
    <property type="term" value="F:zinc ion binding"/>
    <property type="evidence" value="ECO:0007669"/>
    <property type="project" value="UniProtKB-KW"/>
</dbReference>
<keyword evidence="1" id="KW-0479">Metal-binding</keyword>
<dbReference type="AlphaFoldDB" id="A0A5J5BZU8"/>
<dbReference type="PROSITE" id="PS51141">
    <property type="entry name" value="ZF_SBP"/>
    <property type="match status" value="1"/>
</dbReference>
<keyword evidence="6" id="KW-1133">Transmembrane helix</keyword>
<evidence type="ECO:0000256" key="4">
    <source>
        <dbReference type="PROSITE-ProRule" id="PRU00470"/>
    </source>
</evidence>
<organism evidence="8 9">
    <name type="scientific">Nyssa sinensis</name>
    <dbReference type="NCBI Taxonomy" id="561372"/>
    <lineage>
        <taxon>Eukaryota</taxon>
        <taxon>Viridiplantae</taxon>
        <taxon>Streptophyta</taxon>
        <taxon>Embryophyta</taxon>
        <taxon>Tracheophyta</taxon>
        <taxon>Spermatophyta</taxon>
        <taxon>Magnoliopsida</taxon>
        <taxon>eudicotyledons</taxon>
        <taxon>Gunneridae</taxon>
        <taxon>Pentapetalae</taxon>
        <taxon>asterids</taxon>
        <taxon>Cornales</taxon>
        <taxon>Nyssaceae</taxon>
        <taxon>Nyssa</taxon>
    </lineage>
</organism>
<reference evidence="8 9" key="1">
    <citation type="submission" date="2019-09" db="EMBL/GenBank/DDBJ databases">
        <title>A chromosome-level genome assembly of the Chinese tupelo Nyssa sinensis.</title>
        <authorList>
            <person name="Yang X."/>
            <person name="Kang M."/>
            <person name="Yang Y."/>
            <person name="Xiong H."/>
            <person name="Wang M."/>
            <person name="Zhang Z."/>
            <person name="Wang Z."/>
            <person name="Wu H."/>
            <person name="Ma T."/>
            <person name="Liu J."/>
            <person name="Xi Z."/>
        </authorList>
    </citation>
    <scope>NUCLEOTIDE SEQUENCE [LARGE SCALE GENOMIC DNA]</scope>
    <source>
        <strain evidence="8">J267</strain>
        <tissue evidence="8">Leaf</tissue>
    </source>
</reference>
<evidence type="ECO:0000256" key="3">
    <source>
        <dbReference type="ARBA" id="ARBA00022833"/>
    </source>
</evidence>
<sequence>MQTPPPSYIVQPEVSEMDTIPHSVHDEPSTSLWDWSNFFDFNLDDPLNISWDSDHPPQSELPPHNPAPAPSPENPDRVRKRDPRLTCSNFLAGQIPCACPEMDEKLEEEDDVPGKKRARTARAPAGMARCQVPGCEADIRELKGYHQRHRVCLRCANASAVVLDGQSKRYCQQCGKFHILSDFDEGKRSCRRKLECHNNRRRRKPIESRGAVAKEHQGGLLVEDVACDDEAGKDITCLSSQIAEREALLQSEDGYISTLCTARDSQSIQSDSVVPFVASGEPQMNGEKDNSKTVSSSYCDKKSAYSSTCPTGRISFKLYDWNPAEFPRQLRHQIFQWLASMPVELEGYIRPGCTILTMFIAMPKFMWAELFENPAIHIHNVVVAPGKILSGRGPILVYLNDRIFRVMEVGEHSPKLHYVHPTCFEAGKPLEFVACGSNLLHPKVRFLISFSGKYLAYDYCVPLQYGKSGGDTACGFDHQLYKICIPHTEPDIFGPAFAEVENQCGLSNFIPILIGDKEISSEMTTMQQKFDASLFSKQSQFAAINSLSDSCEFSVLRQRTFSELLLDIAWLLKEPAFFNIRHICSLQMERFNYILDFVIHKESTTILERILQNMQILMDDMKSNGPANGNADNDTRLFQRHMDHARDTVYHKFQEKGDSVANPVNLLSKGHCFNQSYGNYLHSLFPFTNQDTETAAEGELDAMVGFTSKDRSEAVALLNREVVMNVDLIKEQPRKPCSRIFSNTSLTSHPFIFAIAAAAVCFGVCIVLLHPHKVGKFATTVRRVPI</sequence>
<dbReference type="PANTHER" id="PTHR31251">
    <property type="entry name" value="SQUAMOSA PROMOTER-BINDING-LIKE PROTEIN 4"/>
    <property type="match status" value="1"/>
</dbReference>
<name>A0A5J5BZU8_9ASTE</name>
<dbReference type="InterPro" id="IPR044817">
    <property type="entry name" value="SBP-like"/>
</dbReference>
<feature type="region of interest" description="Disordered" evidence="5">
    <location>
        <begin position="46"/>
        <end position="81"/>
    </location>
</feature>
<protein>
    <recommendedName>
        <fullName evidence="7">SBP-type domain-containing protein</fullName>
    </recommendedName>
</protein>
<feature type="domain" description="SBP-type" evidence="7">
    <location>
        <begin position="127"/>
        <end position="204"/>
    </location>
</feature>
<keyword evidence="6" id="KW-0472">Membrane</keyword>
<gene>
    <name evidence="8" type="ORF">F0562_000195</name>
</gene>
<evidence type="ECO:0000256" key="2">
    <source>
        <dbReference type="ARBA" id="ARBA00022771"/>
    </source>
</evidence>
<dbReference type="OrthoDB" id="514967at2759"/>
<feature type="compositionally biased region" description="Pro residues" evidence="5">
    <location>
        <begin position="59"/>
        <end position="73"/>
    </location>
</feature>
<dbReference type="Pfam" id="PF03110">
    <property type="entry name" value="SBP"/>
    <property type="match status" value="1"/>
</dbReference>
<dbReference type="EMBL" id="CM018031">
    <property type="protein sequence ID" value="KAA8548538.1"/>
    <property type="molecule type" value="Genomic_DNA"/>
</dbReference>
<keyword evidence="3" id="KW-0862">Zinc</keyword>
<accession>A0A5J5BZU8</accession>
<dbReference type="GO" id="GO:0005634">
    <property type="term" value="C:nucleus"/>
    <property type="evidence" value="ECO:0007669"/>
    <property type="project" value="InterPro"/>
</dbReference>
<dbReference type="Proteomes" id="UP000325577">
    <property type="component" value="Linkage Group LG0"/>
</dbReference>
<dbReference type="GO" id="GO:0003677">
    <property type="term" value="F:DNA binding"/>
    <property type="evidence" value="ECO:0007669"/>
    <property type="project" value="InterPro"/>
</dbReference>
<evidence type="ECO:0000313" key="9">
    <source>
        <dbReference type="Proteomes" id="UP000325577"/>
    </source>
</evidence>
<dbReference type="Pfam" id="PF26102">
    <property type="entry name" value="Ig_SPL7"/>
    <property type="match status" value="1"/>
</dbReference>
<keyword evidence="2 4" id="KW-0863">Zinc-finger</keyword>
<feature type="transmembrane region" description="Helical" evidence="6">
    <location>
        <begin position="751"/>
        <end position="769"/>
    </location>
</feature>
<dbReference type="Gene3D" id="4.10.1100.10">
    <property type="entry name" value="Transcription factor, SBP-box domain"/>
    <property type="match status" value="1"/>
</dbReference>
<evidence type="ECO:0000256" key="6">
    <source>
        <dbReference type="SAM" id="Phobius"/>
    </source>
</evidence>
<keyword evidence="9" id="KW-1185">Reference proteome</keyword>
<dbReference type="SUPFAM" id="SSF103612">
    <property type="entry name" value="SBT domain"/>
    <property type="match status" value="1"/>
</dbReference>
<feature type="region of interest" description="Disordered" evidence="5">
    <location>
        <begin position="1"/>
        <end position="27"/>
    </location>
</feature>
<proteinExistence type="predicted"/>
<keyword evidence="6" id="KW-0812">Transmembrane</keyword>
<evidence type="ECO:0000256" key="5">
    <source>
        <dbReference type="SAM" id="MobiDB-lite"/>
    </source>
</evidence>
<dbReference type="PANTHER" id="PTHR31251:SF108">
    <property type="entry name" value="SQUAMOSA PROMOTER-BINDING-LIKE PROTEIN 7"/>
    <property type="match status" value="1"/>
</dbReference>
<evidence type="ECO:0000259" key="7">
    <source>
        <dbReference type="PROSITE" id="PS51141"/>
    </source>
</evidence>
<evidence type="ECO:0000313" key="8">
    <source>
        <dbReference type="EMBL" id="KAA8548538.1"/>
    </source>
</evidence>
<dbReference type="InterPro" id="IPR004333">
    <property type="entry name" value="SBP_dom"/>
</dbReference>
<evidence type="ECO:0000256" key="1">
    <source>
        <dbReference type="ARBA" id="ARBA00022723"/>
    </source>
</evidence>